<feature type="domain" description="FIST C-domain" evidence="7">
    <location>
        <begin position="218"/>
        <end position="359"/>
    </location>
</feature>
<dbReference type="STRING" id="54398.Ga0074115_104104"/>
<dbReference type="PATRIC" id="fig|54398.3.peg.969"/>
<evidence type="ECO:0000256" key="1">
    <source>
        <dbReference type="ARBA" id="ARBA00004651"/>
    </source>
</evidence>
<comment type="caution">
    <text evidence="9">The sequence shown here is derived from an EMBL/GenBank/DDBJ whole genome shotgun (WGS) entry which is preliminary data.</text>
</comment>
<evidence type="ECO:0000256" key="3">
    <source>
        <dbReference type="ARBA" id="ARBA00022692"/>
    </source>
</evidence>
<dbReference type="PANTHER" id="PTHR14939:SF5">
    <property type="entry name" value="F-BOX ONLY PROTEIN 22"/>
    <property type="match status" value="1"/>
</dbReference>
<dbReference type="PIRSF" id="PIRSF018953">
    <property type="entry name" value="UCP018953"/>
    <property type="match status" value="1"/>
</dbReference>
<evidence type="ECO:0000313" key="10">
    <source>
        <dbReference type="Proteomes" id="UP000051276"/>
    </source>
</evidence>
<evidence type="ECO:0000256" key="4">
    <source>
        <dbReference type="ARBA" id="ARBA00022989"/>
    </source>
</evidence>
<keyword evidence="4" id="KW-1133">Transmembrane helix</keyword>
<dbReference type="Proteomes" id="UP000051276">
    <property type="component" value="Unassembled WGS sequence"/>
</dbReference>
<keyword evidence="11" id="KW-1185">Reference proteome</keyword>
<dbReference type="InterPro" id="IPR019494">
    <property type="entry name" value="FIST_C"/>
</dbReference>
<dbReference type="Pfam" id="PF10442">
    <property type="entry name" value="FIST_C"/>
    <property type="match status" value="1"/>
</dbReference>
<dbReference type="GO" id="GO:0005886">
    <property type="term" value="C:plasma membrane"/>
    <property type="evidence" value="ECO:0007669"/>
    <property type="project" value="UniProtKB-SubCell"/>
</dbReference>
<gene>
    <name evidence="8" type="ORF">Ga0074115_104104</name>
    <name evidence="9" type="ORF">Ga0076813_11306</name>
</gene>
<dbReference type="OrthoDB" id="9770435at2"/>
<sequence length="372" mass="40231">MKPFPFALAQGENLEDLLDSCLAQLGSLPADANLGFLYATDQLARQLADLVSALRQAYPRVHWVGTLGGGICAGSQEIYETAAVAVMVGSFPVANFGLLRETPRGPVSRMDPPAWLLDAEPLFALLHADPSNPETAAWLQTLAQHPDRPFINGGITSSQGAQLQVFDGVISGGISGVLFGSEVELITDHTQGCSPIGPVHQLSRSDENLLISIDERPALEVMREEMGEVLSRDLQRAGGYIFAALPISGSDSGDYLVRNLIGIDEASGVIAVGDYLQDQQQIMFCRRDGNSARQDMQHMLDRLKRRLIGRQIRGGIYVSCLGRGRYQFGPDSEELGMISASLGPFPLVGFFANGELYNGRIYGYTGVLTLFL</sequence>
<evidence type="ECO:0000256" key="2">
    <source>
        <dbReference type="ARBA" id="ARBA00022475"/>
    </source>
</evidence>
<proteinExistence type="predicted"/>
<dbReference type="EMBL" id="LMXI01000564">
    <property type="protein sequence ID" value="KRT57276.1"/>
    <property type="molecule type" value="Genomic_DNA"/>
</dbReference>
<keyword evidence="2" id="KW-1003">Cell membrane</keyword>
<name>A0A0T5Z2Z1_9GAMM</name>
<accession>A0A0T5Z2Z1</accession>
<dbReference type="Pfam" id="PF08495">
    <property type="entry name" value="FIST"/>
    <property type="match status" value="1"/>
</dbReference>
<organism evidence="9 10">
    <name type="scientific">endosymbiont of Ridgeia piscesae</name>
    <dbReference type="NCBI Taxonomy" id="54398"/>
    <lineage>
        <taxon>Bacteria</taxon>
        <taxon>Pseudomonadati</taxon>
        <taxon>Pseudomonadota</taxon>
        <taxon>Gammaproteobacteria</taxon>
        <taxon>sulfur-oxidizing symbionts</taxon>
    </lineage>
</organism>
<evidence type="ECO:0000313" key="9">
    <source>
        <dbReference type="EMBL" id="KRT57276.1"/>
    </source>
</evidence>
<dbReference type="AlphaFoldDB" id="A0A0T5Z2Z1"/>
<evidence type="ECO:0000256" key="5">
    <source>
        <dbReference type="ARBA" id="ARBA00023136"/>
    </source>
</evidence>
<dbReference type="Proteomes" id="UP000051634">
    <property type="component" value="Unassembled WGS sequence"/>
</dbReference>
<feature type="domain" description="FIST" evidence="6">
    <location>
        <begin position="31"/>
        <end position="217"/>
    </location>
</feature>
<dbReference type="SMART" id="SM00897">
    <property type="entry name" value="FIST"/>
    <property type="match status" value="1"/>
</dbReference>
<dbReference type="RefSeq" id="WP_057956571.1">
    <property type="nucleotide sequence ID" value="NZ_KQ556939.1"/>
</dbReference>
<protein>
    <submittedName>
        <fullName evidence="9">Small ligand-binding sensory domain FIST</fullName>
    </submittedName>
</protein>
<evidence type="ECO:0000313" key="11">
    <source>
        <dbReference type="Proteomes" id="UP000051634"/>
    </source>
</evidence>
<keyword evidence="3" id="KW-0812">Transmembrane</keyword>
<dbReference type="PANTHER" id="PTHR14939">
    <property type="entry name" value="F-BOX ONLY PROTEIN 22"/>
    <property type="match status" value="1"/>
</dbReference>
<comment type="subcellular location">
    <subcellularLocation>
        <location evidence="1">Cell membrane</location>
        <topology evidence="1">Multi-pass membrane protein</topology>
    </subcellularLocation>
</comment>
<dbReference type="SMART" id="SM01204">
    <property type="entry name" value="FIST_C"/>
    <property type="match status" value="1"/>
</dbReference>
<evidence type="ECO:0000313" key="8">
    <source>
        <dbReference type="EMBL" id="KRT54343.1"/>
    </source>
</evidence>
<dbReference type="InterPro" id="IPR013702">
    <property type="entry name" value="FIST_domain_N"/>
</dbReference>
<dbReference type="EMBL" id="LDXT01000092">
    <property type="protein sequence ID" value="KRT54343.1"/>
    <property type="molecule type" value="Genomic_DNA"/>
</dbReference>
<evidence type="ECO:0000259" key="6">
    <source>
        <dbReference type="SMART" id="SM00897"/>
    </source>
</evidence>
<dbReference type="InterPro" id="IPR016741">
    <property type="entry name" value="UCP018953"/>
</dbReference>
<reference evidence="10 11" key="1">
    <citation type="submission" date="2015-11" db="EMBL/GenBank/DDBJ databases">
        <title>The genome of Candidatus Endoriftia persephone in Ridgeia piscesae and population structure of the North Eastern Pacific vestimentiferan symbionts.</title>
        <authorList>
            <person name="Perez M."/>
            <person name="Juniper K.S."/>
        </authorList>
    </citation>
    <scope>NUCLEOTIDE SEQUENCE [LARGE SCALE GENOMIC DNA]</scope>
    <source>
        <strain evidence="9">Ind10</strain>
        <strain evidence="8">Ind11</strain>
    </source>
</reference>
<evidence type="ECO:0000259" key="7">
    <source>
        <dbReference type="SMART" id="SM01204"/>
    </source>
</evidence>
<keyword evidence="5" id="KW-0472">Membrane</keyword>